<proteinExistence type="predicted"/>
<reference evidence="3 4" key="1">
    <citation type="submission" date="2021-03" db="EMBL/GenBank/DDBJ databases">
        <title>Genomic Encyclopedia of Type Strains, Phase IV (KMG-IV): sequencing the most valuable type-strain genomes for metagenomic binning, comparative biology and taxonomic classification.</title>
        <authorList>
            <person name="Goeker M."/>
        </authorList>
    </citation>
    <scope>NUCLEOTIDE SEQUENCE [LARGE SCALE GENOMIC DNA]</scope>
    <source>
        <strain evidence="3 4">DSM 21085</strain>
    </source>
</reference>
<dbReference type="InterPro" id="IPR036397">
    <property type="entry name" value="RNaseH_sf"/>
</dbReference>
<dbReference type="Pfam" id="PF13333">
    <property type="entry name" value="rve_2"/>
    <property type="match status" value="1"/>
</dbReference>
<name>A0ABS4HDN1_9BACI</name>
<dbReference type="NCBIfam" id="NF033516">
    <property type="entry name" value="transpos_IS3"/>
    <property type="match status" value="1"/>
</dbReference>
<sequence length="291" mass="34298">MRFEFIDNHRSEFSVMKMCDVFNVSPSGYFKWKNHQPSQQEIRRNQIKERIVFHFYDTQKRYGSPKITGKLQSEGYTITERTVSIYMRQLGLRSCVSKKFKVATTNSNHMYPIAPNKLNQNFTTSAPSMVWVSDITYIPCREGRLYLATVLDLFTREIVGWRLYGHMESKLVLDALEDAYQAKKPEQGLLHHSDRGKQYASKEYQKKLESYGMEASMSRTGNCYDNACAESFFSILKKELLQGKRFQTKQEAYTELYRYIEFFYNRKRIHGSIGYLSPVQYEQQYYQGLLA</sequence>
<comment type="function">
    <text evidence="1">Involved in the transposition of the insertion sequence.</text>
</comment>
<dbReference type="Gene3D" id="3.30.420.10">
    <property type="entry name" value="Ribonuclease H-like superfamily/Ribonuclease H"/>
    <property type="match status" value="1"/>
</dbReference>
<dbReference type="InterPro" id="IPR025948">
    <property type="entry name" value="HTH-like_dom"/>
</dbReference>
<dbReference type="Pfam" id="PF00665">
    <property type="entry name" value="rve"/>
    <property type="match status" value="1"/>
</dbReference>
<dbReference type="InterPro" id="IPR048020">
    <property type="entry name" value="Transpos_IS3"/>
</dbReference>
<dbReference type="SUPFAM" id="SSF53098">
    <property type="entry name" value="Ribonuclease H-like"/>
    <property type="match status" value="1"/>
</dbReference>
<keyword evidence="4" id="KW-1185">Reference proteome</keyword>
<evidence type="ECO:0000313" key="3">
    <source>
        <dbReference type="EMBL" id="MBP1948542.1"/>
    </source>
</evidence>
<dbReference type="InterPro" id="IPR012337">
    <property type="entry name" value="RNaseH-like_sf"/>
</dbReference>
<dbReference type="EMBL" id="JAGGKK010000006">
    <property type="protein sequence ID" value="MBP1948542.1"/>
    <property type="molecule type" value="Genomic_DNA"/>
</dbReference>
<protein>
    <submittedName>
        <fullName evidence="3">Transposase InsO family protein</fullName>
    </submittedName>
</protein>
<dbReference type="PROSITE" id="PS50994">
    <property type="entry name" value="INTEGRASE"/>
    <property type="match status" value="1"/>
</dbReference>
<dbReference type="InterPro" id="IPR001584">
    <property type="entry name" value="Integrase_cat-core"/>
</dbReference>
<dbReference type="InterPro" id="IPR050900">
    <property type="entry name" value="Transposase_IS3/IS150/IS904"/>
</dbReference>
<comment type="caution">
    <text evidence="3">The sequence shown here is derived from an EMBL/GenBank/DDBJ whole genome shotgun (WGS) entry which is preliminary data.</text>
</comment>
<dbReference type="RefSeq" id="WP_209480173.1">
    <property type="nucleotide sequence ID" value="NZ_JAGGKK010000006.1"/>
</dbReference>
<evidence type="ECO:0000259" key="2">
    <source>
        <dbReference type="PROSITE" id="PS50994"/>
    </source>
</evidence>
<dbReference type="PANTHER" id="PTHR46889:SF4">
    <property type="entry name" value="TRANSPOSASE INSO FOR INSERTION SEQUENCE ELEMENT IS911B-RELATED"/>
    <property type="match status" value="1"/>
</dbReference>
<dbReference type="PANTHER" id="PTHR46889">
    <property type="entry name" value="TRANSPOSASE INSF FOR INSERTION SEQUENCE IS3B-RELATED"/>
    <property type="match status" value="1"/>
</dbReference>
<dbReference type="Proteomes" id="UP001519328">
    <property type="component" value="Unassembled WGS sequence"/>
</dbReference>
<organism evidence="3 4">
    <name type="scientific">Virgibacillus litoralis</name>
    <dbReference type="NCBI Taxonomy" id="578221"/>
    <lineage>
        <taxon>Bacteria</taxon>
        <taxon>Bacillati</taxon>
        <taxon>Bacillota</taxon>
        <taxon>Bacilli</taxon>
        <taxon>Bacillales</taxon>
        <taxon>Bacillaceae</taxon>
        <taxon>Virgibacillus</taxon>
    </lineage>
</organism>
<feature type="domain" description="Integrase catalytic" evidence="2">
    <location>
        <begin position="123"/>
        <end position="286"/>
    </location>
</feature>
<dbReference type="Pfam" id="PF13276">
    <property type="entry name" value="HTH_21"/>
    <property type="match status" value="1"/>
</dbReference>
<evidence type="ECO:0000256" key="1">
    <source>
        <dbReference type="ARBA" id="ARBA00002286"/>
    </source>
</evidence>
<gene>
    <name evidence="3" type="ORF">J2Z82_001478</name>
</gene>
<accession>A0ABS4HDN1</accession>
<evidence type="ECO:0000313" key="4">
    <source>
        <dbReference type="Proteomes" id="UP001519328"/>
    </source>
</evidence>